<dbReference type="SUPFAM" id="SSF90123">
    <property type="entry name" value="ABC transporter transmembrane region"/>
    <property type="match status" value="1"/>
</dbReference>
<evidence type="ECO:0000256" key="5">
    <source>
        <dbReference type="ARBA" id="ARBA00022989"/>
    </source>
</evidence>
<keyword evidence="6 7" id="KW-0472">Membrane</keyword>
<organism evidence="10 11">
    <name type="scientific">Dendrosporobacter quercicolus</name>
    <dbReference type="NCBI Taxonomy" id="146817"/>
    <lineage>
        <taxon>Bacteria</taxon>
        <taxon>Bacillati</taxon>
        <taxon>Bacillota</taxon>
        <taxon>Negativicutes</taxon>
        <taxon>Selenomonadales</taxon>
        <taxon>Sporomusaceae</taxon>
        <taxon>Dendrosporobacter</taxon>
    </lineage>
</organism>
<dbReference type="PANTHER" id="PTHR24221">
    <property type="entry name" value="ATP-BINDING CASSETTE SUB-FAMILY B"/>
    <property type="match status" value="1"/>
</dbReference>
<sequence length="580" mass="64171">MNSPYFRLAGFALSIKKELSLKILLLLMIVAFSILQAFMLAYGTAGVFSGAAPSTIFFYYAIATVCILIRAVLTGKQEVYTKKIAGRAKAVLRSQLVNKLIDLGPKYQSLKRSGRLQSLVTDGVEYAEPYLVNYLPQAVVVVISSLCIGGYIFSFDWKVGVILMIAVVIAVVTPLLLMPFIKKAALEYWQGYAVLNAQYIDAMQGMNTLKALNAVDRKGHELYLSAECFRKRQLHWTFFSLISSATIFLMLAVGKYLTVGVATFDMAAGILNRPELLVILFLVIECMRPISDLDQAWHASYMGLSVAHEIFEILDEPVTIVDAPQAQTGGMDEGFPRIAFKNVSFRYPARTEYALKNVSFTIEPGQSVAIVGKSGGGKSTITNLLLRFYDVEEGSITINGTDLRDYSLEYLRSKIAIVFQDTYLFYGTVAENIGMAAEHAREEEIIDAAKMANAHPFIIRMKNGYQTLVGERGATLSGGEKQRIAIARAILKNAPVLILDEATSSVDAANEHMIQSTIGKLAQRYTSLIVAHRLSTIRNVERIFVFDQGVLKEYGSHDELIAKNGAYKQLLEAQAIMEEE</sequence>
<feature type="domain" description="ABC transmembrane type-1" evidence="9">
    <location>
        <begin position="23"/>
        <end position="293"/>
    </location>
</feature>
<dbReference type="SUPFAM" id="SSF52540">
    <property type="entry name" value="P-loop containing nucleoside triphosphate hydrolases"/>
    <property type="match status" value="1"/>
</dbReference>
<evidence type="ECO:0000256" key="1">
    <source>
        <dbReference type="ARBA" id="ARBA00004651"/>
    </source>
</evidence>
<feature type="transmembrane region" description="Helical" evidence="7">
    <location>
        <begin position="56"/>
        <end position="73"/>
    </location>
</feature>
<dbReference type="STRING" id="146817.SAMN04488502_1011014"/>
<dbReference type="InterPro" id="IPR003593">
    <property type="entry name" value="AAA+_ATPase"/>
</dbReference>
<reference evidence="10 11" key="1">
    <citation type="submission" date="2016-10" db="EMBL/GenBank/DDBJ databases">
        <authorList>
            <person name="de Groot N.N."/>
        </authorList>
    </citation>
    <scope>NUCLEOTIDE SEQUENCE [LARGE SCALE GENOMIC DNA]</scope>
    <source>
        <strain evidence="10 11">DSM 1736</strain>
    </source>
</reference>
<dbReference type="Pfam" id="PF00664">
    <property type="entry name" value="ABC_membrane"/>
    <property type="match status" value="1"/>
</dbReference>
<dbReference type="InterPro" id="IPR027417">
    <property type="entry name" value="P-loop_NTPase"/>
</dbReference>
<evidence type="ECO:0000256" key="2">
    <source>
        <dbReference type="ARBA" id="ARBA00022692"/>
    </source>
</evidence>
<evidence type="ECO:0000256" key="6">
    <source>
        <dbReference type="ARBA" id="ARBA00023136"/>
    </source>
</evidence>
<name>A0A1G9NHQ2_9FIRM</name>
<dbReference type="Gene3D" id="1.20.1560.10">
    <property type="entry name" value="ABC transporter type 1, transmembrane domain"/>
    <property type="match status" value="1"/>
</dbReference>
<evidence type="ECO:0000313" key="10">
    <source>
        <dbReference type="EMBL" id="SDL85891.1"/>
    </source>
</evidence>
<proteinExistence type="predicted"/>
<dbReference type="PANTHER" id="PTHR24221:SF654">
    <property type="entry name" value="ATP-BINDING CASSETTE SUB-FAMILY B MEMBER 6"/>
    <property type="match status" value="1"/>
</dbReference>
<keyword evidence="5 7" id="KW-1133">Transmembrane helix</keyword>
<dbReference type="SMART" id="SM00382">
    <property type="entry name" value="AAA"/>
    <property type="match status" value="1"/>
</dbReference>
<dbReference type="PROSITE" id="PS50929">
    <property type="entry name" value="ABC_TM1F"/>
    <property type="match status" value="1"/>
</dbReference>
<dbReference type="PROSITE" id="PS50893">
    <property type="entry name" value="ABC_TRANSPORTER_2"/>
    <property type="match status" value="1"/>
</dbReference>
<gene>
    <name evidence="10" type="ORF">SAMN04488502_1011014</name>
</gene>
<dbReference type="Pfam" id="PF00005">
    <property type="entry name" value="ABC_tran"/>
    <property type="match status" value="1"/>
</dbReference>
<dbReference type="GO" id="GO:0005524">
    <property type="term" value="F:ATP binding"/>
    <property type="evidence" value="ECO:0007669"/>
    <property type="project" value="UniProtKB-KW"/>
</dbReference>
<accession>A0A1G9NHQ2</accession>
<comment type="subcellular location">
    <subcellularLocation>
        <location evidence="1">Cell membrane</location>
        <topology evidence="1">Multi-pass membrane protein</topology>
    </subcellularLocation>
</comment>
<dbReference type="GO" id="GO:0005886">
    <property type="term" value="C:plasma membrane"/>
    <property type="evidence" value="ECO:0007669"/>
    <property type="project" value="UniProtKB-SubCell"/>
</dbReference>
<keyword evidence="3" id="KW-0547">Nucleotide-binding</keyword>
<feature type="transmembrane region" description="Helical" evidence="7">
    <location>
        <begin position="159"/>
        <end position="181"/>
    </location>
</feature>
<keyword evidence="4" id="KW-0067">ATP-binding</keyword>
<keyword evidence="11" id="KW-1185">Reference proteome</keyword>
<dbReference type="FunFam" id="3.40.50.300:FF:000218">
    <property type="entry name" value="Multidrug ABC transporter ATP-binding protein"/>
    <property type="match status" value="1"/>
</dbReference>
<dbReference type="GO" id="GO:0140359">
    <property type="term" value="F:ABC-type transporter activity"/>
    <property type="evidence" value="ECO:0007669"/>
    <property type="project" value="InterPro"/>
</dbReference>
<dbReference type="RefSeq" id="WP_173812607.1">
    <property type="nucleotide sequence ID" value="NZ_FNHB01000001.1"/>
</dbReference>
<feature type="domain" description="ABC transporter" evidence="8">
    <location>
        <begin position="338"/>
        <end position="573"/>
    </location>
</feature>
<evidence type="ECO:0000313" key="11">
    <source>
        <dbReference type="Proteomes" id="UP000214880"/>
    </source>
</evidence>
<evidence type="ECO:0000256" key="4">
    <source>
        <dbReference type="ARBA" id="ARBA00022840"/>
    </source>
</evidence>
<feature type="transmembrane region" description="Helical" evidence="7">
    <location>
        <begin position="134"/>
        <end position="153"/>
    </location>
</feature>
<dbReference type="InterPro" id="IPR036640">
    <property type="entry name" value="ABC1_TM_sf"/>
</dbReference>
<evidence type="ECO:0000259" key="8">
    <source>
        <dbReference type="PROSITE" id="PS50893"/>
    </source>
</evidence>
<keyword evidence="2 7" id="KW-0812">Transmembrane</keyword>
<dbReference type="Gene3D" id="3.40.50.300">
    <property type="entry name" value="P-loop containing nucleotide triphosphate hydrolases"/>
    <property type="match status" value="1"/>
</dbReference>
<evidence type="ECO:0000259" key="9">
    <source>
        <dbReference type="PROSITE" id="PS50929"/>
    </source>
</evidence>
<dbReference type="Proteomes" id="UP000214880">
    <property type="component" value="Unassembled WGS sequence"/>
</dbReference>
<dbReference type="InterPro" id="IPR011527">
    <property type="entry name" value="ABC1_TM_dom"/>
</dbReference>
<protein>
    <submittedName>
        <fullName evidence="10">ABC transporter transmembrane region</fullName>
    </submittedName>
</protein>
<dbReference type="AlphaFoldDB" id="A0A1G9NHQ2"/>
<evidence type="ECO:0000256" key="7">
    <source>
        <dbReference type="SAM" id="Phobius"/>
    </source>
</evidence>
<dbReference type="PROSITE" id="PS00211">
    <property type="entry name" value="ABC_TRANSPORTER_1"/>
    <property type="match status" value="1"/>
</dbReference>
<dbReference type="InterPro" id="IPR017871">
    <property type="entry name" value="ABC_transporter-like_CS"/>
</dbReference>
<feature type="transmembrane region" description="Helical" evidence="7">
    <location>
        <begin position="234"/>
        <end position="254"/>
    </location>
</feature>
<dbReference type="EMBL" id="FNHB01000001">
    <property type="protein sequence ID" value="SDL85891.1"/>
    <property type="molecule type" value="Genomic_DNA"/>
</dbReference>
<dbReference type="GO" id="GO:0016887">
    <property type="term" value="F:ATP hydrolysis activity"/>
    <property type="evidence" value="ECO:0007669"/>
    <property type="project" value="InterPro"/>
</dbReference>
<evidence type="ECO:0000256" key="3">
    <source>
        <dbReference type="ARBA" id="ARBA00022741"/>
    </source>
</evidence>
<feature type="transmembrane region" description="Helical" evidence="7">
    <location>
        <begin position="21"/>
        <end position="44"/>
    </location>
</feature>
<dbReference type="InterPro" id="IPR039421">
    <property type="entry name" value="Type_1_exporter"/>
</dbReference>
<dbReference type="InterPro" id="IPR003439">
    <property type="entry name" value="ABC_transporter-like_ATP-bd"/>
</dbReference>